<reference evidence="2 3" key="1">
    <citation type="journal article" date="2018" name="Front. Plant Sci.">
        <title>Red Clover (Trifolium pratense) and Zigzag Clover (T. medium) - A Picture of Genomic Similarities and Differences.</title>
        <authorList>
            <person name="Dluhosova J."/>
            <person name="Istvanek J."/>
            <person name="Nedelnik J."/>
            <person name="Repkova J."/>
        </authorList>
    </citation>
    <scope>NUCLEOTIDE SEQUENCE [LARGE SCALE GENOMIC DNA]</scope>
    <source>
        <strain evidence="3">cv. 10/8</strain>
        <tissue evidence="2">Leaf</tissue>
    </source>
</reference>
<proteinExistence type="predicted"/>
<name>A0A392VGX6_9FABA</name>
<feature type="non-terminal residue" evidence="2">
    <location>
        <position position="72"/>
    </location>
</feature>
<evidence type="ECO:0000256" key="1">
    <source>
        <dbReference type="SAM" id="MobiDB-lite"/>
    </source>
</evidence>
<accession>A0A392VGX6</accession>
<evidence type="ECO:0000313" key="2">
    <source>
        <dbReference type="EMBL" id="MCI85640.1"/>
    </source>
</evidence>
<dbReference type="Proteomes" id="UP000265520">
    <property type="component" value="Unassembled WGS sequence"/>
</dbReference>
<feature type="compositionally biased region" description="Low complexity" evidence="1">
    <location>
        <begin position="1"/>
        <end position="16"/>
    </location>
</feature>
<dbReference type="EMBL" id="LXQA011120294">
    <property type="protein sequence ID" value="MCI85640.1"/>
    <property type="molecule type" value="Genomic_DNA"/>
</dbReference>
<sequence>VESRLPALPPSSKLLSSPPPMSAFTSSPWKPPDPSPNMLITQYLPPAPPIMLPPSPLNPSPPSPLKPPPPKP</sequence>
<keyword evidence="3" id="KW-1185">Reference proteome</keyword>
<protein>
    <submittedName>
        <fullName evidence="2">Uncharacterized protein</fullName>
    </submittedName>
</protein>
<dbReference type="AlphaFoldDB" id="A0A392VGX6"/>
<evidence type="ECO:0000313" key="3">
    <source>
        <dbReference type="Proteomes" id="UP000265520"/>
    </source>
</evidence>
<feature type="non-terminal residue" evidence="2">
    <location>
        <position position="1"/>
    </location>
</feature>
<feature type="compositionally biased region" description="Pro residues" evidence="1">
    <location>
        <begin position="45"/>
        <end position="72"/>
    </location>
</feature>
<feature type="region of interest" description="Disordered" evidence="1">
    <location>
        <begin position="1"/>
        <end position="72"/>
    </location>
</feature>
<comment type="caution">
    <text evidence="2">The sequence shown here is derived from an EMBL/GenBank/DDBJ whole genome shotgun (WGS) entry which is preliminary data.</text>
</comment>
<organism evidence="2 3">
    <name type="scientific">Trifolium medium</name>
    <dbReference type="NCBI Taxonomy" id="97028"/>
    <lineage>
        <taxon>Eukaryota</taxon>
        <taxon>Viridiplantae</taxon>
        <taxon>Streptophyta</taxon>
        <taxon>Embryophyta</taxon>
        <taxon>Tracheophyta</taxon>
        <taxon>Spermatophyta</taxon>
        <taxon>Magnoliopsida</taxon>
        <taxon>eudicotyledons</taxon>
        <taxon>Gunneridae</taxon>
        <taxon>Pentapetalae</taxon>
        <taxon>rosids</taxon>
        <taxon>fabids</taxon>
        <taxon>Fabales</taxon>
        <taxon>Fabaceae</taxon>
        <taxon>Papilionoideae</taxon>
        <taxon>50 kb inversion clade</taxon>
        <taxon>NPAAA clade</taxon>
        <taxon>Hologalegina</taxon>
        <taxon>IRL clade</taxon>
        <taxon>Trifolieae</taxon>
        <taxon>Trifolium</taxon>
    </lineage>
</organism>